<gene>
    <name evidence="3" type="ORF">DSCW_47580</name>
</gene>
<dbReference type="GO" id="GO:0046872">
    <property type="term" value="F:metal ion binding"/>
    <property type="evidence" value="ECO:0007669"/>
    <property type="project" value="UniProtKB-UniRule"/>
</dbReference>
<sequence>MYKSQDAPQPNGGMTKIKIEEAIGTRLAHDITEIRPGEFKGPSFRRGHQVQEQDVCHLMRLGKRHLYVLDLKEGQVHEDDAVMELAAALAGPGVSFGNDPKEGKLQLTAAYDGLLKVNTRGLVEFNLVPDVMCAAMHNNVPVTRGQKVAGTRAIPLVIEREALNRAVAIAQDQAPIFSIKTYHRKKIRLLITGSEVYDGLIEDRFEAIVKKKLTAFGASLLETVILPDDAERIAATVRQFSKADTDMIVTTGGMSVDPDDVTRHGIREAGVDTLYYGSAVLPGAMFQLAYIGDMPIVGIPACGIYHETTIFDLVLPRLLAGERLDERDLARLAVGGFCLNCKVCRYPACPMGKAC</sequence>
<dbReference type="PANTHER" id="PTHR10192:SF28">
    <property type="entry name" value="MOLYBDOPTERIN MOLYBDENUMTRANSFERASE"/>
    <property type="match status" value="1"/>
</dbReference>
<comment type="pathway">
    <text evidence="1">Cofactor biosynthesis; molybdopterin biosynthesis.</text>
</comment>
<dbReference type="InterPro" id="IPR038987">
    <property type="entry name" value="MoeA-like"/>
</dbReference>
<dbReference type="InterPro" id="IPR036425">
    <property type="entry name" value="MoaB/Mog-like_dom_sf"/>
</dbReference>
<dbReference type="PANTHER" id="PTHR10192">
    <property type="entry name" value="MOLYBDOPTERIN BIOSYNTHESIS PROTEIN"/>
    <property type="match status" value="1"/>
</dbReference>
<feature type="domain" description="MoaB/Mog" evidence="2">
    <location>
        <begin position="188"/>
        <end position="320"/>
    </location>
</feature>
<dbReference type="InterPro" id="IPR001453">
    <property type="entry name" value="MoaB/Mog_dom"/>
</dbReference>
<dbReference type="SMART" id="SM00852">
    <property type="entry name" value="MoCF_biosynth"/>
    <property type="match status" value="1"/>
</dbReference>
<keyword evidence="1" id="KW-0460">Magnesium</keyword>
<dbReference type="Gene3D" id="3.40.980.10">
    <property type="entry name" value="MoaB/Mog-like domain"/>
    <property type="match status" value="1"/>
</dbReference>
<keyword evidence="1" id="KW-0500">Molybdenum</keyword>
<dbReference type="UniPathway" id="UPA00344"/>
<dbReference type="GO" id="GO:0005829">
    <property type="term" value="C:cytosol"/>
    <property type="evidence" value="ECO:0007669"/>
    <property type="project" value="TreeGrafter"/>
</dbReference>
<comment type="similarity">
    <text evidence="1">Belongs to the MoeA family.</text>
</comment>
<reference evidence="3 4" key="1">
    <citation type="submission" date="2019-11" db="EMBL/GenBank/DDBJ databases">
        <title>Comparative genomics of hydrocarbon-degrading Desulfosarcina strains.</title>
        <authorList>
            <person name="Watanabe M."/>
            <person name="Kojima H."/>
            <person name="Fukui M."/>
        </authorList>
    </citation>
    <scope>NUCLEOTIDE SEQUENCE [LARGE SCALE GENOMIC DNA]</scope>
    <source>
        <strain evidence="3 4">PP31</strain>
    </source>
</reference>
<dbReference type="Pfam" id="PF00994">
    <property type="entry name" value="MoCF_biosynth"/>
    <property type="match status" value="1"/>
</dbReference>
<dbReference type="KEGG" id="dwd:DSCW_47580"/>
<accession>A0A5K7ZC81</accession>
<proteinExistence type="inferred from homology"/>
<dbReference type="Proteomes" id="UP000427769">
    <property type="component" value="Chromosome"/>
</dbReference>
<name>A0A5K7ZC81_9BACT</name>
<dbReference type="CDD" id="cd03522">
    <property type="entry name" value="MoeA_like"/>
    <property type="match status" value="1"/>
</dbReference>
<evidence type="ECO:0000313" key="3">
    <source>
        <dbReference type="EMBL" id="BBO77341.1"/>
    </source>
</evidence>
<keyword evidence="1" id="KW-0501">Molybdenum cofactor biosynthesis</keyword>
<evidence type="ECO:0000256" key="1">
    <source>
        <dbReference type="RuleBase" id="RU365090"/>
    </source>
</evidence>
<protein>
    <recommendedName>
        <fullName evidence="1">Molybdopterin molybdenumtransferase</fullName>
        <ecNumber evidence="1">2.10.1.1</ecNumber>
    </recommendedName>
</protein>
<evidence type="ECO:0000259" key="2">
    <source>
        <dbReference type="SMART" id="SM00852"/>
    </source>
</evidence>
<comment type="cofactor">
    <cofactor evidence="1">
        <name>Mg(2+)</name>
        <dbReference type="ChEBI" id="CHEBI:18420"/>
    </cofactor>
</comment>
<keyword evidence="4" id="KW-1185">Reference proteome</keyword>
<dbReference type="GO" id="GO:0061599">
    <property type="term" value="F:molybdopterin molybdotransferase activity"/>
    <property type="evidence" value="ECO:0007669"/>
    <property type="project" value="UniProtKB-UniRule"/>
</dbReference>
<comment type="function">
    <text evidence="1">Catalyzes the insertion of molybdate into adenylated molybdopterin with the concomitant release of AMP.</text>
</comment>
<dbReference type="SUPFAM" id="SSF53218">
    <property type="entry name" value="Molybdenum cofactor biosynthesis proteins"/>
    <property type="match status" value="1"/>
</dbReference>
<keyword evidence="1" id="KW-0479">Metal-binding</keyword>
<organism evidence="3 4">
    <name type="scientific">Desulfosarcina widdelii</name>
    <dbReference type="NCBI Taxonomy" id="947919"/>
    <lineage>
        <taxon>Bacteria</taxon>
        <taxon>Pseudomonadati</taxon>
        <taxon>Thermodesulfobacteriota</taxon>
        <taxon>Desulfobacteria</taxon>
        <taxon>Desulfobacterales</taxon>
        <taxon>Desulfosarcinaceae</taxon>
        <taxon>Desulfosarcina</taxon>
    </lineage>
</organism>
<dbReference type="EMBL" id="AP021875">
    <property type="protein sequence ID" value="BBO77341.1"/>
    <property type="molecule type" value="Genomic_DNA"/>
</dbReference>
<keyword evidence="1" id="KW-0808">Transferase</keyword>
<dbReference type="EC" id="2.10.1.1" evidence="1"/>
<dbReference type="RefSeq" id="WP_231715540.1">
    <property type="nucleotide sequence ID" value="NZ_AP021875.1"/>
</dbReference>
<dbReference type="GO" id="GO:0006777">
    <property type="term" value="P:Mo-molybdopterin cofactor biosynthetic process"/>
    <property type="evidence" value="ECO:0007669"/>
    <property type="project" value="UniProtKB-UniRule"/>
</dbReference>
<comment type="catalytic activity">
    <reaction evidence="1">
        <text>adenylyl-molybdopterin + molybdate = Mo-molybdopterin + AMP + H(+)</text>
        <dbReference type="Rhea" id="RHEA:35047"/>
        <dbReference type="ChEBI" id="CHEBI:15378"/>
        <dbReference type="ChEBI" id="CHEBI:36264"/>
        <dbReference type="ChEBI" id="CHEBI:62727"/>
        <dbReference type="ChEBI" id="CHEBI:71302"/>
        <dbReference type="ChEBI" id="CHEBI:456215"/>
    </reaction>
</comment>
<dbReference type="AlphaFoldDB" id="A0A5K7ZC81"/>
<evidence type="ECO:0000313" key="4">
    <source>
        <dbReference type="Proteomes" id="UP000427769"/>
    </source>
</evidence>